<proteinExistence type="predicted"/>
<protein>
    <submittedName>
        <fullName evidence="2">Uncharacterized protein</fullName>
    </submittedName>
</protein>
<gene>
    <name evidence="2" type="ORF">B0H17DRAFT_1191593</name>
</gene>
<feature type="region of interest" description="Disordered" evidence="1">
    <location>
        <begin position="1"/>
        <end position="38"/>
    </location>
</feature>
<organism evidence="2 3">
    <name type="scientific">Mycena rosella</name>
    <name type="common">Pink bonnet</name>
    <name type="synonym">Agaricus rosellus</name>
    <dbReference type="NCBI Taxonomy" id="1033263"/>
    <lineage>
        <taxon>Eukaryota</taxon>
        <taxon>Fungi</taxon>
        <taxon>Dikarya</taxon>
        <taxon>Basidiomycota</taxon>
        <taxon>Agaricomycotina</taxon>
        <taxon>Agaricomycetes</taxon>
        <taxon>Agaricomycetidae</taxon>
        <taxon>Agaricales</taxon>
        <taxon>Marasmiineae</taxon>
        <taxon>Mycenaceae</taxon>
        <taxon>Mycena</taxon>
    </lineage>
</organism>
<comment type="caution">
    <text evidence="2">The sequence shown here is derived from an EMBL/GenBank/DDBJ whole genome shotgun (WGS) entry which is preliminary data.</text>
</comment>
<dbReference type="EMBL" id="JARKIE010000004">
    <property type="protein sequence ID" value="KAJ7708096.1"/>
    <property type="molecule type" value="Genomic_DNA"/>
</dbReference>
<accession>A0AAD7GYN4</accession>
<evidence type="ECO:0000313" key="3">
    <source>
        <dbReference type="Proteomes" id="UP001221757"/>
    </source>
</evidence>
<reference evidence="2" key="1">
    <citation type="submission" date="2023-03" db="EMBL/GenBank/DDBJ databases">
        <title>Massive genome expansion in bonnet fungi (Mycena s.s.) driven by repeated elements and novel gene families across ecological guilds.</title>
        <authorList>
            <consortium name="Lawrence Berkeley National Laboratory"/>
            <person name="Harder C.B."/>
            <person name="Miyauchi S."/>
            <person name="Viragh M."/>
            <person name="Kuo A."/>
            <person name="Thoen E."/>
            <person name="Andreopoulos B."/>
            <person name="Lu D."/>
            <person name="Skrede I."/>
            <person name="Drula E."/>
            <person name="Henrissat B."/>
            <person name="Morin E."/>
            <person name="Kohler A."/>
            <person name="Barry K."/>
            <person name="LaButti K."/>
            <person name="Morin E."/>
            <person name="Salamov A."/>
            <person name="Lipzen A."/>
            <person name="Mereny Z."/>
            <person name="Hegedus B."/>
            <person name="Baldrian P."/>
            <person name="Stursova M."/>
            <person name="Weitz H."/>
            <person name="Taylor A."/>
            <person name="Grigoriev I.V."/>
            <person name="Nagy L.G."/>
            <person name="Martin F."/>
            <person name="Kauserud H."/>
        </authorList>
    </citation>
    <scope>NUCLEOTIDE SEQUENCE</scope>
    <source>
        <strain evidence="2">CBHHK067</strain>
    </source>
</reference>
<dbReference type="AlphaFoldDB" id="A0AAD7GYN4"/>
<keyword evidence="3" id="KW-1185">Reference proteome</keyword>
<evidence type="ECO:0000256" key="1">
    <source>
        <dbReference type="SAM" id="MobiDB-lite"/>
    </source>
</evidence>
<name>A0AAD7GYN4_MYCRO</name>
<sequence>MQRPPSPAHVPLVPTPARATVPAAPTDASQLAPEHPYAKARDAAYAEPKGRNYGAPAPAPVKKHDPAYLTATPVFDNKIATDVFDRSMNVPATISHRELLSIAPDVRAQYKEATTGRRIIADVLTAPVVPQLITTVEEPLAFGSEPSVGLLGRAGCICPN</sequence>
<dbReference type="Proteomes" id="UP001221757">
    <property type="component" value="Unassembled WGS sequence"/>
</dbReference>
<evidence type="ECO:0000313" key="2">
    <source>
        <dbReference type="EMBL" id="KAJ7708096.1"/>
    </source>
</evidence>
<feature type="compositionally biased region" description="Low complexity" evidence="1">
    <location>
        <begin position="10"/>
        <end position="28"/>
    </location>
</feature>